<proteinExistence type="predicted"/>
<dbReference type="Pfam" id="PF14238">
    <property type="entry name" value="DUF4340"/>
    <property type="match status" value="1"/>
</dbReference>
<dbReference type="KEGG" id="ock:EXM22_12980"/>
<protein>
    <submittedName>
        <fullName evidence="2">DUF4340 domain-containing protein</fullName>
    </submittedName>
</protein>
<dbReference type="OrthoDB" id="9768524at2"/>
<dbReference type="InterPro" id="IPR025641">
    <property type="entry name" value="DUF4340"/>
</dbReference>
<keyword evidence="3" id="KW-1185">Reference proteome</keyword>
<gene>
    <name evidence="2" type="ORF">EXM22_12980</name>
</gene>
<name>A0A5C1QMW3_9SPIO</name>
<sequence length="457" mass="51031">MKKKKQLLFAIAALVLIGGSYTAVHLLSKPKAPNQEAPATPQESYVLSDVSEDELKSITIENESGSYTLVLGQEGIVVENSPEIILDQQAAAGLTYTLMRLQSFEIIENDSSALGNYGLESPKGTVILEETDGSKTIVNLGNTTPSKNGYYALKQGENTVYLLSSYHGTFFLNPLDLLRDRTLPPVNFQDLTQLTITAEKTIEIVPYYTYEAFSSTLSPLIMVKPYNRPVAVNTQTYSEALESLSQNYEIVRFISEDSEIDTGLNQDSPRVYMMDSTGNEVTIRVGNKSEKGDHYCQVSSINGIVTLSSEALSLIDIPPLEMSDRFVRLIGIDNVKELRVETPDASWVGKIEMMEDETGLYTFQGESIEEDSFKKLYQEILYLLFEGEVPEGFTPSGRSQFTVTYIGNDENPGKTTAECYEYNMDFYAVSIDGYPPEFLIGKYQIENLLEYLRNFKA</sequence>
<dbReference type="RefSeq" id="WP_149486936.1">
    <property type="nucleotide sequence ID" value="NZ_CP036150.1"/>
</dbReference>
<dbReference type="EMBL" id="CP036150">
    <property type="protein sequence ID" value="QEN08857.1"/>
    <property type="molecule type" value="Genomic_DNA"/>
</dbReference>
<evidence type="ECO:0000259" key="1">
    <source>
        <dbReference type="Pfam" id="PF14238"/>
    </source>
</evidence>
<organism evidence="2 3">
    <name type="scientific">Oceanispirochaeta crateris</name>
    <dbReference type="NCBI Taxonomy" id="2518645"/>
    <lineage>
        <taxon>Bacteria</taxon>
        <taxon>Pseudomonadati</taxon>
        <taxon>Spirochaetota</taxon>
        <taxon>Spirochaetia</taxon>
        <taxon>Spirochaetales</taxon>
        <taxon>Spirochaetaceae</taxon>
        <taxon>Oceanispirochaeta</taxon>
    </lineage>
</organism>
<dbReference type="Proteomes" id="UP000324209">
    <property type="component" value="Chromosome"/>
</dbReference>
<evidence type="ECO:0000313" key="3">
    <source>
        <dbReference type="Proteomes" id="UP000324209"/>
    </source>
</evidence>
<dbReference type="AlphaFoldDB" id="A0A5C1QMW3"/>
<evidence type="ECO:0000313" key="2">
    <source>
        <dbReference type="EMBL" id="QEN08857.1"/>
    </source>
</evidence>
<feature type="domain" description="DUF4340" evidence="1">
    <location>
        <begin position="85"/>
        <end position="265"/>
    </location>
</feature>
<accession>A0A5C1QMW3</accession>
<reference evidence="2 3" key="1">
    <citation type="submission" date="2019-02" db="EMBL/GenBank/DDBJ databases">
        <title>Complete Genome Sequence and Methylome Analysis of free living Spirochaetas.</title>
        <authorList>
            <person name="Fomenkov A."/>
            <person name="Dubinina G."/>
            <person name="Leshcheva N."/>
            <person name="Mikheeva N."/>
            <person name="Grabovich M."/>
            <person name="Vincze T."/>
            <person name="Roberts R.J."/>
        </authorList>
    </citation>
    <scope>NUCLEOTIDE SEQUENCE [LARGE SCALE GENOMIC DNA]</scope>
    <source>
        <strain evidence="2 3">K2</strain>
    </source>
</reference>